<feature type="signal peptide" evidence="1">
    <location>
        <begin position="1"/>
        <end position="20"/>
    </location>
</feature>
<evidence type="ECO:0000313" key="4">
    <source>
        <dbReference type="Proteomes" id="UP000662088"/>
    </source>
</evidence>
<evidence type="ECO:0000259" key="2">
    <source>
        <dbReference type="Pfam" id="PF07486"/>
    </source>
</evidence>
<gene>
    <name evidence="3" type="ORF">H8R92_09675</name>
</gene>
<dbReference type="RefSeq" id="WP_022212023.1">
    <property type="nucleotide sequence ID" value="NZ_JACOOQ010000015.1"/>
</dbReference>
<dbReference type="InterPro" id="IPR042047">
    <property type="entry name" value="SleB_dom1"/>
</dbReference>
<proteinExistence type="predicted"/>
<accession>A0A8I0AES9</accession>
<dbReference type="EMBL" id="JACOOQ010000015">
    <property type="protein sequence ID" value="MBC5640683.1"/>
    <property type="molecule type" value="Genomic_DNA"/>
</dbReference>
<evidence type="ECO:0000313" key="3">
    <source>
        <dbReference type="EMBL" id="MBC5640683.1"/>
    </source>
</evidence>
<feature type="chain" id="PRO_5038514937" evidence="1">
    <location>
        <begin position="21"/>
        <end position="196"/>
    </location>
</feature>
<reference evidence="3" key="1">
    <citation type="submission" date="2020-08" db="EMBL/GenBank/DDBJ databases">
        <title>Genome public.</title>
        <authorList>
            <person name="Liu C."/>
            <person name="Sun Q."/>
        </authorList>
    </citation>
    <scope>NUCLEOTIDE SEQUENCE</scope>
    <source>
        <strain evidence="3">NSJ-42</strain>
    </source>
</reference>
<dbReference type="Proteomes" id="UP000662088">
    <property type="component" value="Unassembled WGS sequence"/>
</dbReference>
<keyword evidence="1" id="KW-0732">Signal</keyword>
<dbReference type="AlphaFoldDB" id="A0A8I0AES9"/>
<feature type="domain" description="Cell wall hydrolase SleB" evidence="2">
    <location>
        <begin position="92"/>
        <end position="192"/>
    </location>
</feature>
<dbReference type="GO" id="GO:0016787">
    <property type="term" value="F:hydrolase activity"/>
    <property type="evidence" value="ECO:0007669"/>
    <property type="project" value="UniProtKB-KW"/>
</dbReference>
<organism evidence="3 4">
    <name type="scientific">Clostridium lentum</name>
    <dbReference type="NCBI Taxonomy" id="2763037"/>
    <lineage>
        <taxon>Bacteria</taxon>
        <taxon>Bacillati</taxon>
        <taxon>Bacillota</taxon>
        <taxon>Clostridia</taxon>
        <taxon>Eubacteriales</taxon>
        <taxon>Clostridiaceae</taxon>
        <taxon>Clostridium</taxon>
    </lineage>
</organism>
<dbReference type="Gene3D" id="1.10.10.2520">
    <property type="entry name" value="Cell wall hydrolase SleB, domain 1"/>
    <property type="match status" value="1"/>
</dbReference>
<keyword evidence="3" id="KW-0378">Hydrolase</keyword>
<dbReference type="InterPro" id="IPR011105">
    <property type="entry name" value="Cell_wall_hydrolase_SleB"/>
</dbReference>
<sequence length="196" mass="21928">MKLVNFFIFFILTLSLSANISCKGYELADNINLLNNLKYDENVESLNCSSESCIDLSDNDYVEVFSDNNSSIYLTEDDIYIMSQVVYAESKGEPFEGKVAVASVILNRVLSPQFPDTVQEVIFQPYAFSCVVDGKITVEPSSECFAAVYDAIKGYDPTGDALFFYNPETATCSWMRSVEKSDTTLIGQHLFFSLAY</sequence>
<keyword evidence="4" id="KW-1185">Reference proteome</keyword>
<dbReference type="Pfam" id="PF07486">
    <property type="entry name" value="Hydrolase_2"/>
    <property type="match status" value="1"/>
</dbReference>
<protein>
    <submittedName>
        <fullName evidence="3">Cell wall hydrolase</fullName>
    </submittedName>
</protein>
<name>A0A8I0AES9_9CLOT</name>
<comment type="caution">
    <text evidence="3">The sequence shown here is derived from an EMBL/GenBank/DDBJ whole genome shotgun (WGS) entry which is preliminary data.</text>
</comment>
<evidence type="ECO:0000256" key="1">
    <source>
        <dbReference type="SAM" id="SignalP"/>
    </source>
</evidence>
<dbReference type="Gene3D" id="6.20.240.60">
    <property type="match status" value="1"/>
</dbReference>